<organism evidence="1">
    <name type="scientific">Tetraselmis sp. GSL018</name>
    <dbReference type="NCBI Taxonomy" id="582737"/>
    <lineage>
        <taxon>Eukaryota</taxon>
        <taxon>Viridiplantae</taxon>
        <taxon>Chlorophyta</taxon>
        <taxon>core chlorophytes</taxon>
        <taxon>Chlorodendrophyceae</taxon>
        <taxon>Chlorodendrales</taxon>
        <taxon>Chlorodendraceae</taxon>
        <taxon>Tetraselmis</taxon>
    </lineage>
</organism>
<accession>A0A061RIB9</accession>
<evidence type="ECO:0000313" key="1">
    <source>
        <dbReference type="EMBL" id="JAC70509.1"/>
    </source>
</evidence>
<protein>
    <submittedName>
        <fullName evidence="1">Uncharacterized protein</fullName>
    </submittedName>
</protein>
<dbReference type="AlphaFoldDB" id="A0A061RIB9"/>
<sequence>LVTRNNSDLCLDILVVFRRWKGRQPVDMMLLLWFL</sequence>
<proteinExistence type="predicted"/>
<name>A0A061RIB9_9CHLO</name>
<feature type="non-terminal residue" evidence="1">
    <location>
        <position position="1"/>
    </location>
</feature>
<reference evidence="1" key="1">
    <citation type="submission" date="2014-05" db="EMBL/GenBank/DDBJ databases">
        <title>The transcriptome of the halophilic microalga Tetraselmis sp. GSL018 isolated from the Great Salt Lake, Utah.</title>
        <authorList>
            <person name="Jinkerson R.E."/>
            <person name="D'Adamo S."/>
            <person name="Posewitz M.C."/>
        </authorList>
    </citation>
    <scope>NUCLEOTIDE SEQUENCE</scope>
    <source>
        <strain evidence="1">GSL018</strain>
    </source>
</reference>
<dbReference type="EMBL" id="GBEZ01015675">
    <property type="protein sequence ID" value="JAC70509.1"/>
    <property type="molecule type" value="Transcribed_RNA"/>
</dbReference>
<gene>
    <name evidence="1" type="ORF">TSPGSL018_3984</name>
</gene>